<name>A0A7K1LFR5_9MICC</name>
<dbReference type="OrthoDB" id="4401529at2"/>
<dbReference type="AlphaFoldDB" id="A0A7K1LFR5"/>
<proteinExistence type="predicted"/>
<evidence type="ECO:0000256" key="1">
    <source>
        <dbReference type="SAM" id="MobiDB-lite"/>
    </source>
</evidence>
<dbReference type="RefSeq" id="WP_129313907.1">
    <property type="nucleotide sequence ID" value="NZ_NOIQ01000001.1"/>
</dbReference>
<feature type="region of interest" description="Disordered" evidence="1">
    <location>
        <begin position="164"/>
        <end position="214"/>
    </location>
</feature>
<feature type="compositionally biased region" description="Basic and acidic residues" evidence="1">
    <location>
        <begin position="252"/>
        <end position="267"/>
    </location>
</feature>
<sequence>MNTLYFRRALMALIAAVVAFLVGFSGVSALPPGGAKGSKPGTSSTVSPGTLRAGDTLHFTLSGFPRNEQVFIKIDNGDACPKDARQGACVVHQQKSDGNGHVEGSFVLPKDLKDGKHTLRFLATEVIPGLGSQGFTNLSPEFTTAGVNQNSSGGQRYNVTSEDILSGGTRQDSGSGGAPANRGNGGGTAGNGQQSNGGQPGGQAGGSGESGQGDEAVEYVDADGNPISKEEYDRLMAGSSGAGEESGSEDQAAEHKDAESGKNDGSKGTKKRKATASPGAKAKNSGDHAENASAESAKDSAGFPWVGTIAFVVMALTAATVWYVRHRRSGSQES</sequence>
<feature type="compositionally biased region" description="Gly residues" evidence="1">
    <location>
        <begin position="198"/>
        <end position="211"/>
    </location>
</feature>
<keyword evidence="2" id="KW-1133">Transmembrane helix</keyword>
<keyword evidence="4" id="KW-1185">Reference proteome</keyword>
<reference evidence="3 4" key="1">
    <citation type="submission" date="2019-12" db="EMBL/GenBank/DDBJ databases">
        <authorList>
            <person name="Li J."/>
            <person name="Shi Y."/>
            <person name="Xu G."/>
            <person name="Xiao D."/>
            <person name="Ran X."/>
        </authorList>
    </citation>
    <scope>NUCLEOTIDE SEQUENCE [LARGE SCALE GENOMIC DNA]</scope>
    <source>
        <strain evidence="3 4">JCM 15915</strain>
    </source>
</reference>
<evidence type="ECO:0000256" key="2">
    <source>
        <dbReference type="SAM" id="Phobius"/>
    </source>
</evidence>
<gene>
    <name evidence="3" type="ORF">GMA10_00875</name>
</gene>
<dbReference type="EMBL" id="WOGT01000001">
    <property type="protein sequence ID" value="MUN53792.1"/>
    <property type="molecule type" value="Genomic_DNA"/>
</dbReference>
<accession>A0A7K1LFR5</accession>
<keyword evidence="2" id="KW-0472">Membrane</keyword>
<dbReference type="Proteomes" id="UP000462152">
    <property type="component" value="Unassembled WGS sequence"/>
</dbReference>
<evidence type="ECO:0000313" key="4">
    <source>
        <dbReference type="Proteomes" id="UP000462152"/>
    </source>
</evidence>
<protein>
    <submittedName>
        <fullName evidence="3">Plasmid partitioning protein</fullName>
    </submittedName>
</protein>
<organism evidence="3 4">
    <name type="scientific">Rothia koreensis</name>
    <dbReference type="NCBI Taxonomy" id="592378"/>
    <lineage>
        <taxon>Bacteria</taxon>
        <taxon>Bacillati</taxon>
        <taxon>Actinomycetota</taxon>
        <taxon>Actinomycetes</taxon>
        <taxon>Micrococcales</taxon>
        <taxon>Micrococcaceae</taxon>
        <taxon>Rothia</taxon>
    </lineage>
</organism>
<feature type="transmembrane region" description="Helical" evidence="2">
    <location>
        <begin position="303"/>
        <end position="324"/>
    </location>
</feature>
<keyword evidence="2" id="KW-0812">Transmembrane</keyword>
<feature type="region of interest" description="Disordered" evidence="1">
    <location>
        <begin position="236"/>
        <end position="300"/>
    </location>
</feature>
<comment type="caution">
    <text evidence="3">The sequence shown here is derived from an EMBL/GenBank/DDBJ whole genome shotgun (WGS) entry which is preliminary data.</text>
</comment>
<evidence type="ECO:0000313" key="3">
    <source>
        <dbReference type="EMBL" id="MUN53792.1"/>
    </source>
</evidence>